<name>A0A0V0GHB6_SOLCH</name>
<reference evidence="2" key="1">
    <citation type="submission" date="2015-12" db="EMBL/GenBank/DDBJ databases">
        <title>Gene expression during late stages of embryo sac development: a critical building block for successful pollen-pistil interactions.</title>
        <authorList>
            <person name="Liu Y."/>
            <person name="Joly V."/>
            <person name="Sabar M."/>
            <person name="Matton D.P."/>
        </authorList>
    </citation>
    <scope>NUCLEOTIDE SEQUENCE</scope>
</reference>
<accession>A0A0V0GHB6</accession>
<dbReference type="AlphaFoldDB" id="A0A0V0GHB6"/>
<feature type="signal peptide" evidence="1">
    <location>
        <begin position="1"/>
        <end position="17"/>
    </location>
</feature>
<proteinExistence type="predicted"/>
<feature type="non-terminal residue" evidence="2">
    <location>
        <position position="102"/>
    </location>
</feature>
<evidence type="ECO:0000256" key="1">
    <source>
        <dbReference type="SAM" id="SignalP"/>
    </source>
</evidence>
<protein>
    <submittedName>
        <fullName evidence="2">Putative ovule protein</fullName>
    </submittedName>
</protein>
<evidence type="ECO:0000313" key="2">
    <source>
        <dbReference type="EMBL" id="JAP07290.1"/>
    </source>
</evidence>
<feature type="chain" id="PRO_5006865313" evidence="1">
    <location>
        <begin position="18"/>
        <end position="102"/>
    </location>
</feature>
<keyword evidence="1" id="KW-0732">Signal</keyword>
<sequence length="102" mass="11965">MIRILNLIVTLIGRSMTGRVCTMNGYTYGIVMLDKILFRFVRMVRSRKIFGARYITLEPSQITPCVYVKKIRSRGLAYIEYHLIIPFRIDIPIKEKNHSTKI</sequence>
<dbReference type="EMBL" id="GEDG01039066">
    <property type="protein sequence ID" value="JAP07290.1"/>
    <property type="molecule type" value="Transcribed_RNA"/>
</dbReference>
<organism evidence="2">
    <name type="scientific">Solanum chacoense</name>
    <name type="common">Chaco potato</name>
    <dbReference type="NCBI Taxonomy" id="4108"/>
    <lineage>
        <taxon>Eukaryota</taxon>
        <taxon>Viridiplantae</taxon>
        <taxon>Streptophyta</taxon>
        <taxon>Embryophyta</taxon>
        <taxon>Tracheophyta</taxon>
        <taxon>Spermatophyta</taxon>
        <taxon>Magnoliopsida</taxon>
        <taxon>eudicotyledons</taxon>
        <taxon>Gunneridae</taxon>
        <taxon>Pentapetalae</taxon>
        <taxon>asterids</taxon>
        <taxon>lamiids</taxon>
        <taxon>Solanales</taxon>
        <taxon>Solanaceae</taxon>
        <taxon>Solanoideae</taxon>
        <taxon>Solaneae</taxon>
        <taxon>Solanum</taxon>
    </lineage>
</organism>